<dbReference type="Proteomes" id="UP000636453">
    <property type="component" value="Unassembled WGS sequence"/>
</dbReference>
<dbReference type="Gene3D" id="3.40.50.620">
    <property type="entry name" value="HUPs"/>
    <property type="match status" value="1"/>
</dbReference>
<gene>
    <name evidence="1" type="ORF">GCM10007167_21150</name>
</gene>
<evidence type="ECO:0000313" key="2">
    <source>
        <dbReference type="Proteomes" id="UP000636453"/>
    </source>
</evidence>
<keyword evidence="2" id="KW-1185">Reference proteome</keyword>
<dbReference type="SUPFAM" id="SSF52402">
    <property type="entry name" value="Adenine nucleotide alpha hydrolases-like"/>
    <property type="match status" value="1"/>
</dbReference>
<comment type="caution">
    <text evidence="1">The sequence shown here is derived from an EMBL/GenBank/DDBJ whole genome shotgun (WGS) entry which is preliminary data.</text>
</comment>
<reference evidence="1" key="1">
    <citation type="journal article" date="2014" name="Int. J. Syst. Evol. Microbiol.">
        <title>Complete genome sequence of Corynebacterium casei LMG S-19264T (=DSM 44701T), isolated from a smear-ripened cheese.</title>
        <authorList>
            <consortium name="US DOE Joint Genome Institute (JGI-PGF)"/>
            <person name="Walter F."/>
            <person name="Albersmeier A."/>
            <person name="Kalinowski J."/>
            <person name="Ruckert C."/>
        </authorList>
    </citation>
    <scope>NUCLEOTIDE SEQUENCE</scope>
    <source>
        <strain evidence="1">KCTC 32020</strain>
    </source>
</reference>
<sequence length="296" mass="33293">MSQRRDARMARSPAPNACAAHNARMTAHTMTHPFAHAPEPTASPANAIDLFWTGGWDSTFRLLQLLLHLRVPVVPHYLEDPARASTATELRTMARIAERLRATYPHTRALLQPLRVTPVSALAVDGELAAALAAVRERVFIGSQYAWLPAYCRRHAIADMELGVHVDDKVQALLREFVEPFDHPGGYRSLRVAARHAGTPEHTLFRHFSFPLFAIDKSGIDRQAAAAGWRELMEMTWFCHTPVRGRPCGFCAPCAYTIDEGLARRVPRSRRALSFVYRRLLVPIKDPLRRARATLR</sequence>
<dbReference type="AlphaFoldDB" id="A0A918Z646"/>
<protein>
    <recommendedName>
        <fullName evidence="3">7-cyano-7-deazaguanine synthase</fullName>
    </recommendedName>
</protein>
<name>A0A918Z646_9GAMM</name>
<organism evidence="1 2">
    <name type="scientific">Vulcaniibacterium thermophilum</name>
    <dbReference type="NCBI Taxonomy" id="1169913"/>
    <lineage>
        <taxon>Bacteria</taxon>
        <taxon>Pseudomonadati</taxon>
        <taxon>Pseudomonadota</taxon>
        <taxon>Gammaproteobacteria</taxon>
        <taxon>Lysobacterales</taxon>
        <taxon>Lysobacteraceae</taxon>
        <taxon>Vulcaniibacterium</taxon>
    </lineage>
</organism>
<evidence type="ECO:0008006" key="3">
    <source>
        <dbReference type="Google" id="ProtNLM"/>
    </source>
</evidence>
<proteinExistence type="predicted"/>
<dbReference type="EMBL" id="BNCF01000012">
    <property type="protein sequence ID" value="GHE38832.1"/>
    <property type="molecule type" value="Genomic_DNA"/>
</dbReference>
<reference evidence="1" key="2">
    <citation type="submission" date="2020-09" db="EMBL/GenBank/DDBJ databases">
        <authorList>
            <person name="Sun Q."/>
            <person name="Kim S."/>
        </authorList>
    </citation>
    <scope>NUCLEOTIDE SEQUENCE</scope>
    <source>
        <strain evidence="1">KCTC 32020</strain>
    </source>
</reference>
<evidence type="ECO:0000313" key="1">
    <source>
        <dbReference type="EMBL" id="GHE38832.1"/>
    </source>
</evidence>
<dbReference type="InterPro" id="IPR014729">
    <property type="entry name" value="Rossmann-like_a/b/a_fold"/>
</dbReference>
<accession>A0A918Z646</accession>